<protein>
    <submittedName>
        <fullName evidence="3">Uncharacterized protein MANES_17G005400</fullName>
    </submittedName>
</protein>
<dbReference type="EMBL" id="GGEC01031581">
    <property type="protein sequence ID" value="MBX12065.1"/>
    <property type="molecule type" value="Transcribed_RNA"/>
</dbReference>
<feature type="compositionally biased region" description="Low complexity" evidence="1">
    <location>
        <begin position="50"/>
        <end position="67"/>
    </location>
</feature>
<reference evidence="3" key="1">
    <citation type="submission" date="2018-02" db="EMBL/GenBank/DDBJ databases">
        <title>Rhizophora mucronata_Transcriptome.</title>
        <authorList>
            <person name="Meera S.P."/>
            <person name="Sreeshan A."/>
            <person name="Augustine A."/>
        </authorList>
    </citation>
    <scope>NUCLEOTIDE SEQUENCE</scope>
    <source>
        <tissue evidence="3">Leaf</tissue>
    </source>
</reference>
<keyword evidence="2" id="KW-0472">Membrane</keyword>
<evidence type="ECO:0000313" key="3">
    <source>
        <dbReference type="EMBL" id="MBX12065.1"/>
    </source>
</evidence>
<evidence type="ECO:0000256" key="2">
    <source>
        <dbReference type="SAM" id="Phobius"/>
    </source>
</evidence>
<organism evidence="3">
    <name type="scientific">Rhizophora mucronata</name>
    <name type="common">Asiatic mangrove</name>
    <dbReference type="NCBI Taxonomy" id="61149"/>
    <lineage>
        <taxon>Eukaryota</taxon>
        <taxon>Viridiplantae</taxon>
        <taxon>Streptophyta</taxon>
        <taxon>Embryophyta</taxon>
        <taxon>Tracheophyta</taxon>
        <taxon>Spermatophyta</taxon>
        <taxon>Magnoliopsida</taxon>
        <taxon>eudicotyledons</taxon>
        <taxon>Gunneridae</taxon>
        <taxon>Pentapetalae</taxon>
        <taxon>rosids</taxon>
        <taxon>fabids</taxon>
        <taxon>Malpighiales</taxon>
        <taxon>Rhizophoraceae</taxon>
        <taxon>Rhizophora</taxon>
    </lineage>
</organism>
<feature type="region of interest" description="Disordered" evidence="1">
    <location>
        <begin position="37"/>
        <end position="67"/>
    </location>
</feature>
<accession>A0A2P2L299</accession>
<keyword evidence="2" id="KW-0812">Transmembrane</keyword>
<name>A0A2P2L299_RHIMU</name>
<sequence length="67" mass="7741">MITSSFPKCRKCFNITCCCFATCFLSLVACFFMASMTPKKRRKKQKKDCNQSTNQSRNQSSQHKMNS</sequence>
<proteinExistence type="predicted"/>
<dbReference type="AlphaFoldDB" id="A0A2P2L299"/>
<feature type="transmembrane region" description="Helical" evidence="2">
    <location>
        <begin position="13"/>
        <end position="34"/>
    </location>
</feature>
<keyword evidence="2" id="KW-1133">Transmembrane helix</keyword>
<evidence type="ECO:0000256" key="1">
    <source>
        <dbReference type="SAM" id="MobiDB-lite"/>
    </source>
</evidence>